<dbReference type="InterPro" id="IPR027417">
    <property type="entry name" value="P-loop_NTPase"/>
</dbReference>
<dbReference type="PANTHER" id="PTHR11669">
    <property type="entry name" value="REPLICATION FACTOR C / DNA POLYMERASE III GAMMA-TAU SUBUNIT"/>
    <property type="match status" value="1"/>
</dbReference>
<dbReference type="Pfam" id="PF13177">
    <property type="entry name" value="DNA_pol3_delta2"/>
    <property type="match status" value="1"/>
</dbReference>
<dbReference type="AlphaFoldDB" id="A0A1W9I075"/>
<dbReference type="RefSeq" id="WP_376800812.1">
    <property type="nucleotide sequence ID" value="NZ_DBNB01000038.1"/>
</dbReference>
<dbReference type="SUPFAM" id="SSF52540">
    <property type="entry name" value="P-loop containing nucleoside triphosphate hydrolases"/>
    <property type="match status" value="1"/>
</dbReference>
<dbReference type="GO" id="GO:0009360">
    <property type="term" value="C:DNA polymerase III complex"/>
    <property type="evidence" value="ECO:0007669"/>
    <property type="project" value="TreeGrafter"/>
</dbReference>
<dbReference type="InterPro" id="IPR050238">
    <property type="entry name" value="DNA_Rep/Repair_Clamp_Loader"/>
</dbReference>
<name>A0A1W9I075_9HYPH</name>
<dbReference type="Proteomes" id="UP000192872">
    <property type="component" value="Unassembled WGS sequence"/>
</dbReference>
<dbReference type="STRING" id="1827387.A4S15_06185"/>
<proteinExistence type="predicted"/>
<comment type="caution">
    <text evidence="1">The sequence shown here is derived from an EMBL/GenBank/DDBJ whole genome shotgun (WGS) entry which is preliminary data.</text>
</comment>
<evidence type="ECO:0008006" key="3">
    <source>
        <dbReference type="Google" id="ProtNLM"/>
    </source>
</evidence>
<sequence length="340" mass="37631">MTRDFVLPEDVDAIADVALPRANQLLFGHHEAEQSFLTSFNAGRLAHAWLIGGEEGVGKATLAFRLARHVLAQSIAPERRRDVDQAIATLSHPDLVVIRRAIDQKRNVIRPQIRVEDVRKAMQRVVTTSTGDGWRVVIVDTVDDFNDYCGNALLKTIEEPPDRVLFFLLAHRPGKVQATIRSRCRRLTLAPLSDGAMQQAVTALLPSAASDVVAASIRYGHGSPGRALRLIAKNWLELVDDMDRLFDNLGAMSARDLAAFSDRLEGRAKDDAFRLFRETLSGFIATRAASLTRRTDGSERAARLAAVGQFADAQFASGTTFNLPRRHMIIAYLEELQRAL</sequence>
<accession>A0A1W9I075</accession>
<dbReference type="GO" id="GO:0006261">
    <property type="term" value="P:DNA-templated DNA replication"/>
    <property type="evidence" value="ECO:0007669"/>
    <property type="project" value="TreeGrafter"/>
</dbReference>
<dbReference type="Gene3D" id="3.40.50.300">
    <property type="entry name" value="P-loop containing nucleotide triphosphate hydrolases"/>
    <property type="match status" value="1"/>
</dbReference>
<dbReference type="EMBL" id="LWDL01000011">
    <property type="protein sequence ID" value="OQW52977.1"/>
    <property type="molecule type" value="Genomic_DNA"/>
</dbReference>
<gene>
    <name evidence="1" type="ORF">A4S15_06185</name>
</gene>
<evidence type="ECO:0000313" key="1">
    <source>
        <dbReference type="EMBL" id="OQW52977.1"/>
    </source>
</evidence>
<reference evidence="1 2" key="1">
    <citation type="journal article" date="2017" name="Water Res.">
        <title>Comammox in drinking water systems.</title>
        <authorList>
            <person name="Wang Y."/>
            <person name="Ma L."/>
            <person name="Mao Y."/>
            <person name="Jiang X."/>
            <person name="Xia Y."/>
            <person name="Yu K."/>
            <person name="Li B."/>
            <person name="Zhang T."/>
        </authorList>
    </citation>
    <scope>NUCLEOTIDE SEQUENCE [LARGE SCALE GENOMIC DNA]</scope>
    <source>
        <strain evidence="1">SG_bin8</strain>
    </source>
</reference>
<evidence type="ECO:0000313" key="2">
    <source>
        <dbReference type="Proteomes" id="UP000192872"/>
    </source>
</evidence>
<organism evidence="1 2">
    <name type="scientific">Candidatus Raskinella chloraquaticus</name>
    <dbReference type="NCBI Taxonomy" id="1951219"/>
    <lineage>
        <taxon>Bacteria</taxon>
        <taxon>Pseudomonadati</taxon>
        <taxon>Pseudomonadota</taxon>
        <taxon>Alphaproteobacteria</taxon>
        <taxon>Hyphomicrobiales</taxon>
        <taxon>Phreatobacteraceae</taxon>
        <taxon>Candidatus Raskinella</taxon>
    </lineage>
</organism>
<protein>
    <recommendedName>
        <fullName evidence="3">DNA polymerase III subunit delta</fullName>
    </recommendedName>
</protein>
<dbReference type="NCBIfam" id="NF005677">
    <property type="entry name" value="PRK07471.1"/>
    <property type="match status" value="1"/>
</dbReference>
<dbReference type="PANTHER" id="PTHR11669:SF8">
    <property type="entry name" value="DNA POLYMERASE III SUBUNIT DELTA"/>
    <property type="match status" value="1"/>
</dbReference>